<evidence type="ECO:0000313" key="5">
    <source>
        <dbReference type="Proteomes" id="UP000280350"/>
    </source>
</evidence>
<organism evidence="3 4">
    <name type="scientific">Pseudomonas amygdali pv. tabaci</name>
    <name type="common">Pseudomonas syringae pv. tabaci</name>
    <dbReference type="NCBI Taxonomy" id="322"/>
    <lineage>
        <taxon>Bacteria</taxon>
        <taxon>Pseudomonadati</taxon>
        <taxon>Pseudomonadota</taxon>
        <taxon>Gammaproteobacteria</taxon>
        <taxon>Pseudomonadales</taxon>
        <taxon>Pseudomonadaceae</taxon>
        <taxon>Pseudomonas</taxon>
        <taxon>Pseudomonas amygdali</taxon>
    </lineage>
</organism>
<name>A0A0Q0E0F8_PSEAJ</name>
<evidence type="ECO:0000313" key="3">
    <source>
        <dbReference type="EMBL" id="RMW13562.1"/>
    </source>
</evidence>
<feature type="domain" description="Competence protein CoiA-like N-terminal" evidence="1">
    <location>
        <begin position="20"/>
        <end position="49"/>
    </location>
</feature>
<dbReference type="RefSeq" id="WP_029240973.1">
    <property type="nucleotide sequence ID" value="NZ_AP024464.1"/>
</dbReference>
<evidence type="ECO:0000259" key="1">
    <source>
        <dbReference type="Pfam" id="PF25164"/>
    </source>
</evidence>
<gene>
    <name evidence="3" type="ORF">ALP03_00493</name>
    <name evidence="2" type="ORF">ALQ89_05196</name>
</gene>
<dbReference type="Proteomes" id="UP000280350">
    <property type="component" value="Unassembled WGS sequence"/>
</dbReference>
<dbReference type="Proteomes" id="UP000271531">
    <property type="component" value="Unassembled WGS sequence"/>
</dbReference>
<accession>A0A0Q0E0F8</accession>
<dbReference type="EMBL" id="RBVA01000011">
    <property type="protein sequence ID" value="RMW13562.1"/>
    <property type="molecule type" value="Genomic_DNA"/>
</dbReference>
<evidence type="ECO:0000313" key="4">
    <source>
        <dbReference type="Proteomes" id="UP000271531"/>
    </source>
</evidence>
<dbReference type="GeneID" id="300209265"/>
<proteinExistence type="predicted"/>
<dbReference type="InterPro" id="IPR057253">
    <property type="entry name" value="CoiA-like_N"/>
</dbReference>
<dbReference type="AlphaFoldDB" id="A0A0Q0E0F8"/>
<protein>
    <recommendedName>
        <fullName evidence="1">Competence protein CoiA-like N-terminal domain-containing protein</fullName>
    </recommendedName>
</protein>
<dbReference type="Pfam" id="PF25164">
    <property type="entry name" value="CoiA_N"/>
    <property type="match status" value="1"/>
</dbReference>
<comment type="caution">
    <text evidence="3">The sequence shown here is derived from an EMBL/GenBank/DDBJ whole genome shotgun (WGS) entry which is preliminary data.</text>
</comment>
<evidence type="ECO:0000313" key="2">
    <source>
        <dbReference type="EMBL" id="RML79189.1"/>
    </source>
</evidence>
<reference evidence="4 5" key="1">
    <citation type="submission" date="2018-08" db="EMBL/GenBank/DDBJ databases">
        <title>Recombination of ecologically and evolutionarily significant loci maintains genetic cohesion in the Pseudomonas syringae species complex.</title>
        <authorList>
            <person name="Dillon M."/>
            <person name="Thakur S."/>
            <person name="Almeida R.N.D."/>
            <person name="Weir B.S."/>
            <person name="Guttman D.S."/>
        </authorList>
    </citation>
    <scope>NUCLEOTIDE SEQUENCE [LARGE SCALE GENOMIC DNA]</scope>
    <source>
        <strain evidence="2 5">ICMP 2851</strain>
        <strain evidence="3 4">ICMP 4525</strain>
    </source>
</reference>
<sequence length="220" mass="25524">MKYAHVGDTRMEAEPKLRGVCPSCESEVISKCGKHVIWHWAHRSKLSCDPWWENETAWHREWKNRFPAEWQEVMHQDPISRERHIADVKTSHGVVVEFQRSTIDPEEVTAREQFYKRIVWVIDGTRSELDSSFFNLSRSGISTEGYAYFKWLGRSRLFHRWHTRTPVFVDFGGAGFWRVCAFDPTTKEGTVGIVDRDLFCQGLIRGETDFSRGGGPAGML</sequence>
<dbReference type="EMBL" id="RBNX01000164">
    <property type="protein sequence ID" value="RML79189.1"/>
    <property type="molecule type" value="Genomic_DNA"/>
</dbReference>